<keyword evidence="1" id="KW-0812">Transmembrane</keyword>
<evidence type="ECO:0000256" key="1">
    <source>
        <dbReference type="SAM" id="Phobius"/>
    </source>
</evidence>
<keyword evidence="1" id="KW-0472">Membrane</keyword>
<dbReference type="EMBL" id="FMXR01000004">
    <property type="protein sequence ID" value="SDB02736.1"/>
    <property type="molecule type" value="Genomic_DNA"/>
</dbReference>
<gene>
    <name evidence="2" type="ORF">SAMN02910417_00195</name>
</gene>
<accession>A0A1G6A3E6</accession>
<name>A0A1G6A3E6_EUBOX</name>
<proteinExistence type="predicted"/>
<dbReference type="RefSeq" id="WP_176762222.1">
    <property type="nucleotide sequence ID" value="NZ_FMXR01000004.1"/>
</dbReference>
<keyword evidence="1" id="KW-1133">Transmembrane helix</keyword>
<keyword evidence="3" id="KW-1185">Reference proteome</keyword>
<evidence type="ECO:0000313" key="3">
    <source>
        <dbReference type="Proteomes" id="UP000199228"/>
    </source>
</evidence>
<evidence type="ECO:0000313" key="2">
    <source>
        <dbReference type="EMBL" id="SDB02736.1"/>
    </source>
</evidence>
<dbReference type="Proteomes" id="UP000199228">
    <property type="component" value="Unassembled WGS sequence"/>
</dbReference>
<sequence>MIAFEIMVSEYLKDGYSELFAEARVCQDIVLKAIIIIVIVAIIMIKLIYENIL</sequence>
<protein>
    <submittedName>
        <fullName evidence="2">Uncharacterized protein</fullName>
    </submittedName>
</protein>
<dbReference type="STRING" id="1732.SAMN02910417_00195"/>
<reference evidence="2 3" key="1">
    <citation type="submission" date="2016-10" db="EMBL/GenBank/DDBJ databases">
        <authorList>
            <person name="de Groot N.N."/>
        </authorList>
    </citation>
    <scope>NUCLEOTIDE SEQUENCE [LARGE SCALE GENOMIC DNA]</scope>
    <source>
        <strain evidence="2 3">DSM 3217</strain>
    </source>
</reference>
<feature type="transmembrane region" description="Helical" evidence="1">
    <location>
        <begin position="29"/>
        <end position="49"/>
    </location>
</feature>
<organism evidence="2 3">
    <name type="scientific">Eubacterium oxidoreducens</name>
    <dbReference type="NCBI Taxonomy" id="1732"/>
    <lineage>
        <taxon>Bacteria</taxon>
        <taxon>Bacillati</taxon>
        <taxon>Bacillota</taxon>
        <taxon>Clostridia</taxon>
        <taxon>Eubacteriales</taxon>
        <taxon>Eubacteriaceae</taxon>
        <taxon>Eubacterium</taxon>
    </lineage>
</organism>
<dbReference type="AlphaFoldDB" id="A0A1G6A3E6"/>